<dbReference type="EMBL" id="LAZR01011073">
    <property type="protein sequence ID" value="KKM63561.1"/>
    <property type="molecule type" value="Genomic_DNA"/>
</dbReference>
<gene>
    <name evidence="1" type="ORF">LCGC14_1510220</name>
</gene>
<organism evidence="1">
    <name type="scientific">marine sediment metagenome</name>
    <dbReference type="NCBI Taxonomy" id="412755"/>
    <lineage>
        <taxon>unclassified sequences</taxon>
        <taxon>metagenomes</taxon>
        <taxon>ecological metagenomes</taxon>
    </lineage>
</organism>
<reference evidence="1" key="1">
    <citation type="journal article" date="2015" name="Nature">
        <title>Complex archaea that bridge the gap between prokaryotes and eukaryotes.</title>
        <authorList>
            <person name="Spang A."/>
            <person name="Saw J.H."/>
            <person name="Jorgensen S.L."/>
            <person name="Zaremba-Niedzwiedzka K."/>
            <person name="Martijn J."/>
            <person name="Lind A.E."/>
            <person name="van Eijk R."/>
            <person name="Schleper C."/>
            <person name="Guy L."/>
            <person name="Ettema T.J."/>
        </authorList>
    </citation>
    <scope>NUCLEOTIDE SEQUENCE</scope>
</reference>
<comment type="caution">
    <text evidence="1">The sequence shown here is derived from an EMBL/GenBank/DDBJ whole genome shotgun (WGS) entry which is preliminary data.</text>
</comment>
<evidence type="ECO:0000313" key="1">
    <source>
        <dbReference type="EMBL" id="KKM63561.1"/>
    </source>
</evidence>
<name>A0A0F9JMB8_9ZZZZ</name>
<proteinExistence type="predicted"/>
<accession>A0A0F9JMB8</accession>
<dbReference type="AlphaFoldDB" id="A0A0F9JMB8"/>
<sequence length="153" mass="17597">MAKKGMIVDKEVLSKALKSFELEKKIYSPELSGILKVPEEMCYVKIRGASLEDHIKARDLSGNSMRLLSEIIPLIKEKTKLVDLEDLKKRYTRLETSEKTVLILTIFHRCVLEPEFEYEEVVELSKKVPAFVDNIAHEALSMTSLEERENGDR</sequence>
<protein>
    <submittedName>
        <fullName evidence="1">Uncharacterized protein</fullName>
    </submittedName>
</protein>